<dbReference type="Pfam" id="PF03466">
    <property type="entry name" value="LysR_substrate"/>
    <property type="match status" value="1"/>
</dbReference>
<sequence length="310" mass="33304">MKELDARRLLLLKSVADAGSLTGAAGQLAFTTSAISQQIAKLEQEAGLPLLERHARGVHLTEAGHALVVHAARLEDQLAAARAELDEFAGLRRGRLLLGAFPTVGASLLPHVVMEMRVRHPELTISITSARQEGLLRSLRRREVDLATLWDYAWDQLDAPDLELQQIASDPTTLLLPSDHPLAGREVVSMAELAEEAWVVRAEHPVAQVLSRLCAEAGFVPRVEMAADDYQELQGMVAAGLGIALAPRLAVLTPRTDVRVLPIAGNPAPRRILLARLASARLAPPVRAAIPVFVDCAAALSRAAQPVVTD</sequence>
<dbReference type="PANTHER" id="PTHR30346:SF29">
    <property type="entry name" value="LYSR SUBSTRATE-BINDING"/>
    <property type="match status" value="1"/>
</dbReference>
<comment type="caution">
    <text evidence="6">The sequence shown here is derived from an EMBL/GenBank/DDBJ whole genome shotgun (WGS) entry which is preliminary data.</text>
</comment>
<evidence type="ECO:0000256" key="2">
    <source>
        <dbReference type="ARBA" id="ARBA00023015"/>
    </source>
</evidence>
<feature type="domain" description="HTH lysR-type" evidence="5">
    <location>
        <begin position="4"/>
        <end position="61"/>
    </location>
</feature>
<dbReference type="Pfam" id="PF00126">
    <property type="entry name" value="HTH_1"/>
    <property type="match status" value="1"/>
</dbReference>
<evidence type="ECO:0000313" key="7">
    <source>
        <dbReference type="Proteomes" id="UP001597326"/>
    </source>
</evidence>
<name>A0ABW4RRZ7_9ACTN</name>
<dbReference type="InterPro" id="IPR005119">
    <property type="entry name" value="LysR_subst-bd"/>
</dbReference>
<keyword evidence="2" id="KW-0805">Transcription regulation</keyword>
<dbReference type="PROSITE" id="PS50931">
    <property type="entry name" value="HTH_LYSR"/>
    <property type="match status" value="1"/>
</dbReference>
<dbReference type="SUPFAM" id="SSF46785">
    <property type="entry name" value="Winged helix' DNA-binding domain"/>
    <property type="match status" value="1"/>
</dbReference>
<dbReference type="Gene3D" id="3.40.190.10">
    <property type="entry name" value="Periplasmic binding protein-like II"/>
    <property type="match status" value="2"/>
</dbReference>
<dbReference type="InterPro" id="IPR036388">
    <property type="entry name" value="WH-like_DNA-bd_sf"/>
</dbReference>
<dbReference type="Proteomes" id="UP001597326">
    <property type="component" value="Unassembled WGS sequence"/>
</dbReference>
<evidence type="ECO:0000256" key="1">
    <source>
        <dbReference type="ARBA" id="ARBA00009437"/>
    </source>
</evidence>
<dbReference type="Gene3D" id="1.10.10.10">
    <property type="entry name" value="Winged helix-like DNA-binding domain superfamily/Winged helix DNA-binding domain"/>
    <property type="match status" value="1"/>
</dbReference>
<reference evidence="7" key="1">
    <citation type="journal article" date="2019" name="Int. J. Syst. Evol. Microbiol.">
        <title>The Global Catalogue of Microorganisms (GCM) 10K type strain sequencing project: providing services to taxonomists for standard genome sequencing and annotation.</title>
        <authorList>
            <consortium name="The Broad Institute Genomics Platform"/>
            <consortium name="The Broad Institute Genome Sequencing Center for Infectious Disease"/>
            <person name="Wu L."/>
            <person name="Ma J."/>
        </authorList>
    </citation>
    <scope>NUCLEOTIDE SEQUENCE [LARGE SCALE GENOMIC DNA]</scope>
    <source>
        <strain evidence="7">CAIM 431</strain>
    </source>
</reference>
<organism evidence="6 7">
    <name type="scientific">Luteococcus peritonei</name>
    <dbReference type="NCBI Taxonomy" id="88874"/>
    <lineage>
        <taxon>Bacteria</taxon>
        <taxon>Bacillati</taxon>
        <taxon>Actinomycetota</taxon>
        <taxon>Actinomycetes</taxon>
        <taxon>Propionibacteriales</taxon>
        <taxon>Propionibacteriaceae</taxon>
        <taxon>Luteococcus</taxon>
    </lineage>
</organism>
<evidence type="ECO:0000256" key="3">
    <source>
        <dbReference type="ARBA" id="ARBA00023125"/>
    </source>
</evidence>
<dbReference type="InterPro" id="IPR000847">
    <property type="entry name" value="LysR_HTH_N"/>
</dbReference>
<dbReference type="PANTHER" id="PTHR30346">
    <property type="entry name" value="TRANSCRIPTIONAL DUAL REGULATOR HCAR-RELATED"/>
    <property type="match status" value="1"/>
</dbReference>
<dbReference type="CDD" id="cd08423">
    <property type="entry name" value="PBP2_LTTR_like_6"/>
    <property type="match status" value="1"/>
</dbReference>
<proteinExistence type="inferred from homology"/>
<accession>A0ABW4RRZ7</accession>
<dbReference type="RefSeq" id="WP_343872104.1">
    <property type="nucleotide sequence ID" value="NZ_BAAAIX010000005.1"/>
</dbReference>
<evidence type="ECO:0000256" key="4">
    <source>
        <dbReference type="ARBA" id="ARBA00023163"/>
    </source>
</evidence>
<dbReference type="EMBL" id="JBHUFZ010000006">
    <property type="protein sequence ID" value="MFD1889087.1"/>
    <property type="molecule type" value="Genomic_DNA"/>
</dbReference>
<gene>
    <name evidence="6" type="ORF">ACFSCS_02665</name>
</gene>
<keyword evidence="3" id="KW-0238">DNA-binding</keyword>
<comment type="similarity">
    <text evidence="1">Belongs to the LysR transcriptional regulatory family.</text>
</comment>
<evidence type="ECO:0000259" key="5">
    <source>
        <dbReference type="PROSITE" id="PS50931"/>
    </source>
</evidence>
<keyword evidence="4" id="KW-0804">Transcription</keyword>
<dbReference type="InterPro" id="IPR036390">
    <property type="entry name" value="WH_DNA-bd_sf"/>
</dbReference>
<evidence type="ECO:0000313" key="6">
    <source>
        <dbReference type="EMBL" id="MFD1889087.1"/>
    </source>
</evidence>
<protein>
    <submittedName>
        <fullName evidence="6">LysR family transcriptional regulator</fullName>
    </submittedName>
</protein>
<dbReference type="SUPFAM" id="SSF53850">
    <property type="entry name" value="Periplasmic binding protein-like II"/>
    <property type="match status" value="1"/>
</dbReference>
<keyword evidence="7" id="KW-1185">Reference proteome</keyword>